<reference evidence="4" key="2">
    <citation type="submission" date="2014-09" db="EMBL/GenBank/DDBJ databases">
        <authorList>
            <consortium name="NBRP consortium"/>
            <person name="Sawabe T."/>
            <person name="Meirelles P."/>
            <person name="Nakanishi M."/>
            <person name="Sayaka M."/>
            <person name="Hattori M."/>
            <person name="Ohkuma M."/>
        </authorList>
    </citation>
    <scope>NUCLEOTIDE SEQUENCE [LARGE SCALE GENOMIC DNA]</scope>
    <source>
        <strain evidence="4">JCM 19239</strain>
    </source>
</reference>
<protein>
    <recommendedName>
        <fullName evidence="5">T1SS secreted agglutinin RTX</fullName>
    </recommendedName>
</protein>
<feature type="coiled-coil region" evidence="1">
    <location>
        <begin position="250"/>
        <end position="284"/>
    </location>
</feature>
<dbReference type="InterPro" id="IPR045584">
    <property type="entry name" value="Pilin-like"/>
</dbReference>
<feature type="signal peptide" evidence="2">
    <location>
        <begin position="1"/>
        <end position="20"/>
    </location>
</feature>
<sequence length="368" mass="39577">MNKTFIALSLASIFAAPAFCAVEVKQSEIEEFIKENKVSVMTDSSGADYFIANGEVVAKYTELENGTIAAEGIYEDQGKAIAINVDKFGNGKIAAVEGNNAIVTDIKVTPRNGVRPEPKPDPRITNIKVSEIETAFDEMQLAVDNNGKVTRHGEEVGKVVADNDAYYAVKTTDLQGNDVTVVVDKETGIVVTNQTKDGEVNTDIAGVIVDDSITPEPTPTPVPPAPHATEELEKIWDAGNHAYNEAGQAYSDLDSRIEGNTKRIDSLEQDMVKMGNKMLDLEDRMDGVVATSHAVTNARPMVQDAGEFAMGVGIGAAGSKQALALGVHTNLTLTGQLQRRLTTKLRVNALNLSFLQVLVYITVLSNLR</sequence>
<comment type="caution">
    <text evidence="3">The sequence shown here is derived from an EMBL/GenBank/DDBJ whole genome shotgun (WGS) entry which is preliminary data.</text>
</comment>
<keyword evidence="4" id="KW-1185">Reference proteome</keyword>
<evidence type="ECO:0000256" key="2">
    <source>
        <dbReference type="SAM" id="SignalP"/>
    </source>
</evidence>
<dbReference type="Gene3D" id="3.30.1300.30">
    <property type="entry name" value="GSPII I/J protein-like"/>
    <property type="match status" value="1"/>
</dbReference>
<dbReference type="Proteomes" id="UP000029223">
    <property type="component" value="Unassembled WGS sequence"/>
</dbReference>
<keyword evidence="1" id="KW-0175">Coiled coil</keyword>
<evidence type="ECO:0008006" key="5">
    <source>
        <dbReference type="Google" id="ProtNLM"/>
    </source>
</evidence>
<organism evidence="3 4">
    <name type="scientific">Vibrio variabilis</name>
    <dbReference type="NCBI Taxonomy" id="990271"/>
    <lineage>
        <taxon>Bacteria</taxon>
        <taxon>Pseudomonadati</taxon>
        <taxon>Pseudomonadota</taxon>
        <taxon>Gammaproteobacteria</taxon>
        <taxon>Vibrionales</taxon>
        <taxon>Vibrionaceae</taxon>
        <taxon>Vibrio</taxon>
    </lineage>
</organism>
<keyword evidence="2" id="KW-0732">Signal</keyword>
<accession>A0ABQ0JMC2</accession>
<dbReference type="SUPFAM" id="SSF54523">
    <property type="entry name" value="Pili subunits"/>
    <property type="match status" value="1"/>
</dbReference>
<feature type="chain" id="PRO_5046930387" description="T1SS secreted agglutinin RTX" evidence="2">
    <location>
        <begin position="21"/>
        <end position="368"/>
    </location>
</feature>
<dbReference type="EMBL" id="BBMS01000076">
    <property type="protein sequence ID" value="GAL29883.1"/>
    <property type="molecule type" value="Genomic_DNA"/>
</dbReference>
<evidence type="ECO:0000313" key="4">
    <source>
        <dbReference type="Proteomes" id="UP000029223"/>
    </source>
</evidence>
<proteinExistence type="predicted"/>
<name>A0ABQ0JMC2_9VIBR</name>
<evidence type="ECO:0000313" key="3">
    <source>
        <dbReference type="EMBL" id="GAL29883.1"/>
    </source>
</evidence>
<evidence type="ECO:0000256" key="1">
    <source>
        <dbReference type="SAM" id="Coils"/>
    </source>
</evidence>
<reference evidence="4" key="1">
    <citation type="submission" date="2014-09" db="EMBL/GenBank/DDBJ databases">
        <title>Vibrio variabilis JCM 19239. (C206) whole genome shotgun sequence.</title>
        <authorList>
            <person name="Sawabe T."/>
            <person name="Meirelles P."/>
            <person name="Nakanishi M."/>
            <person name="Sayaka M."/>
            <person name="Hattori M."/>
            <person name="Ohkuma M."/>
        </authorList>
    </citation>
    <scope>NUCLEOTIDE SEQUENCE [LARGE SCALE GENOMIC DNA]</scope>
    <source>
        <strain evidence="4">JCM 19239</strain>
    </source>
</reference>
<gene>
    <name evidence="3" type="ORF">JCM19239_5697</name>
</gene>